<dbReference type="PANTHER" id="PTHR12358">
    <property type="entry name" value="SPHINGOSINE KINASE"/>
    <property type="match status" value="1"/>
</dbReference>
<dbReference type="PROSITE" id="PS50146">
    <property type="entry name" value="DAGK"/>
    <property type="match status" value="1"/>
</dbReference>
<dbReference type="Pfam" id="PF00781">
    <property type="entry name" value="DAGK_cat"/>
    <property type="match status" value="1"/>
</dbReference>
<dbReference type="InterPro" id="IPR001206">
    <property type="entry name" value="Diacylglycerol_kinase_cat_dom"/>
</dbReference>
<reference evidence="2 3" key="1">
    <citation type="submission" date="2024-02" db="EMBL/GenBank/DDBJ databases">
        <authorList>
            <person name="Chen Y."/>
            <person name="Shah S."/>
            <person name="Dougan E. K."/>
            <person name="Thang M."/>
            <person name="Chan C."/>
        </authorList>
    </citation>
    <scope>NUCLEOTIDE SEQUENCE [LARGE SCALE GENOMIC DNA]</scope>
</reference>
<dbReference type="GO" id="GO:0016301">
    <property type="term" value="F:kinase activity"/>
    <property type="evidence" value="ECO:0007669"/>
    <property type="project" value="UniProtKB-KW"/>
</dbReference>
<keyword evidence="2" id="KW-0418">Kinase</keyword>
<evidence type="ECO:0000259" key="1">
    <source>
        <dbReference type="PROSITE" id="PS50146"/>
    </source>
</evidence>
<keyword evidence="2" id="KW-0808">Transferase</keyword>
<dbReference type="InterPro" id="IPR017438">
    <property type="entry name" value="ATP-NAD_kinase_N"/>
</dbReference>
<evidence type="ECO:0000313" key="3">
    <source>
        <dbReference type="Proteomes" id="UP001642464"/>
    </source>
</evidence>
<feature type="domain" description="DAGKc" evidence="1">
    <location>
        <begin position="82"/>
        <end position="221"/>
    </location>
</feature>
<dbReference type="PANTHER" id="PTHR12358:SF31">
    <property type="entry name" value="ACYLGLYCEROL KINASE, MITOCHONDRIAL"/>
    <property type="match status" value="1"/>
</dbReference>
<organism evidence="2 3">
    <name type="scientific">Durusdinium trenchii</name>
    <dbReference type="NCBI Taxonomy" id="1381693"/>
    <lineage>
        <taxon>Eukaryota</taxon>
        <taxon>Sar</taxon>
        <taxon>Alveolata</taxon>
        <taxon>Dinophyceae</taxon>
        <taxon>Suessiales</taxon>
        <taxon>Symbiodiniaceae</taxon>
        <taxon>Durusdinium</taxon>
    </lineage>
</organism>
<keyword evidence="3" id="KW-1185">Reference proteome</keyword>
<comment type="caution">
    <text evidence="2">The sequence shown here is derived from an EMBL/GenBank/DDBJ whole genome shotgun (WGS) entry which is preliminary data.</text>
</comment>
<dbReference type="InterPro" id="IPR016064">
    <property type="entry name" value="NAD/diacylglycerol_kinase_sf"/>
</dbReference>
<sequence>MRCCCRGKRPDESKVTKELKIPDLLGVVLDPEKALLRFVHCPRRSSVRVREDVILQIQGDSEVLKQTDKWAKELSSKCHSMKGPRKYRVFINPASGSGQATGERKGRTLVLQHPPGFKCTSTYTILYPSTAKVNPESCDGIIVVSGDGMVHEVFNGLSKRPDAEAALRKLPVGHIPGGSGNALATSINHSAGESFGALEAAFLIAKGKTQPLDLMTVSQPSRPLRTSFLSLSGAIISDIDLGSESMRFLGGLRFAVYGVYCLLNPKPLQAELTYWPATASTVPGSSPPPIEEALPEGPWVTITDSFNVFWAINMAWASFDSHLAPGLSMGSGTWKLALLRNASRATLTKFLLNLENGGHVNLEKAELLECKAFRLLPQGSSGSRERFSLDGEEVPFEGIQLWPSLGGHVLGPISGKSLGGSVFVGGSDLALVYDVEGIRSKKTRANGASVLKSDICCHWTGVSSGNFVWYCQDALEGAMWVVTQNDSRPGEAPETAVARAQHLGRWPWEVTGWQVCGRNDIFLDQPKMAFSLMLPAAELIVQAPALDGAVSTCGFRRSGFVHERVAFRRCRLCPDPGITSLWIFWMPKQGRWLLANVKPGGTGVQSVVARSLADDGSTWACFWPWEVEAEGWESPTADTIGLEDADAIWVPNRDIAVRLASPAIVSLLDEQVTLKYRDEEGDLCTLTAMTTEDFLFRPGMSCSEEVTPYELVVQSAQSMPSSEEAATAALATPFDSVESDYLAKEDTNPLRSLGPVALLACLKGMHSSGRLSAEVLASLILQFLPILAQRVQRKQEKINRKGVKMRQHKSLMQLIKSICIHFQTLPGTSHILQSFAAYLAGNETQRLGDTLAELLRCLVSCKSRSSLAAALVAVARDILLVLPCLFPETFQEGHPSPCAEWAAALVGAPVHEDVVCGRCGTSPIVGPCFQVTRHSLCGVCFVEETVHGKAEGIYSCRLAPEGYNKEAAFDDPRPVSFLPLWQSLLPTTALPVNTALLSFPASA</sequence>
<dbReference type="Gene3D" id="2.60.200.40">
    <property type="match status" value="1"/>
</dbReference>
<dbReference type="EMBL" id="CAXAMM010011447">
    <property type="protein sequence ID" value="CAK9026217.1"/>
    <property type="molecule type" value="Genomic_DNA"/>
</dbReference>
<proteinExistence type="predicted"/>
<dbReference type="InterPro" id="IPR050187">
    <property type="entry name" value="Lipid_Phosphate_FormReg"/>
</dbReference>
<name>A0ABP0KHC3_9DINO</name>
<protein>
    <submittedName>
        <fullName evidence="2">Sphingosine kinase 1 (SK 1) (SPK 1) (Acetyltransferase SPHK1)</fullName>
    </submittedName>
</protein>
<evidence type="ECO:0000313" key="2">
    <source>
        <dbReference type="EMBL" id="CAK9026217.1"/>
    </source>
</evidence>
<gene>
    <name evidence="2" type="ORF">SCF082_LOCUS17401</name>
</gene>
<dbReference type="Gene3D" id="3.40.50.10330">
    <property type="entry name" value="Probable inorganic polyphosphate/atp-NAD kinase, domain 1"/>
    <property type="match status" value="1"/>
</dbReference>
<dbReference type="Proteomes" id="UP001642464">
    <property type="component" value="Unassembled WGS sequence"/>
</dbReference>
<dbReference type="SUPFAM" id="SSF111331">
    <property type="entry name" value="NAD kinase/diacylglycerol kinase-like"/>
    <property type="match status" value="1"/>
</dbReference>
<dbReference type="SMART" id="SM00046">
    <property type="entry name" value="DAGKc"/>
    <property type="match status" value="1"/>
</dbReference>
<accession>A0ABP0KHC3</accession>